<name>A0A4R0NPI7_9SPHI</name>
<dbReference type="InterPro" id="IPR029767">
    <property type="entry name" value="WecB-like"/>
</dbReference>
<reference evidence="2 3" key="1">
    <citation type="submission" date="2019-02" db="EMBL/GenBank/DDBJ databases">
        <title>Pedobacter sp. RP-1-14 sp. nov., isolated from Arctic soil.</title>
        <authorList>
            <person name="Dahal R.H."/>
        </authorList>
    </citation>
    <scope>NUCLEOTIDE SEQUENCE [LARGE SCALE GENOMIC DNA]</scope>
    <source>
        <strain evidence="2 3">RP-1-14</strain>
    </source>
</reference>
<dbReference type="Gene3D" id="3.40.50.2000">
    <property type="entry name" value="Glycogen Phosphorylase B"/>
    <property type="match status" value="2"/>
</dbReference>
<keyword evidence="2" id="KW-0326">Glycosidase</keyword>
<proteinExistence type="predicted"/>
<evidence type="ECO:0000259" key="1">
    <source>
        <dbReference type="Pfam" id="PF02350"/>
    </source>
</evidence>
<evidence type="ECO:0000313" key="3">
    <source>
        <dbReference type="Proteomes" id="UP000293347"/>
    </source>
</evidence>
<sequence>MKIGVLTSSRADYGIYLSLLKRLEQDPIFNLEIIAFGTHLSRYHGYTLDLIKQDGFKVIHEVSSLLTNDDESSISTAFGLTALKFADFWTVHQFDLVFCLGDRFEMAAAVQAGIPFGVKFAHLHGGETTLGAIDNVYRHQITLASKLHFPATSHFANRIKDLLGNADNIFTVGSLSIDELNEMPISSEEEFRSKYDIKGDFALLTFHPETVSPKENAQHADFVFEALHKISQKILLVITMPNADTFGTVYRSALLKLKSIAESRVVLVENFGKLNYFAAMRYSKLLIGNTSSGIIEAASFGKYVINVGDRQKGRAQSGNVFDIPFSTEKLTDLLDTILTRGDYTGENIYHMPGTVELIIDNLKKLRK</sequence>
<protein>
    <submittedName>
        <fullName evidence="2">UDP-N-acetylglucosamine 2-epimerase (Hydrolyzing)</fullName>
        <ecNumber evidence="2">3.2.1.183</ecNumber>
    </submittedName>
</protein>
<dbReference type="InterPro" id="IPR020004">
    <property type="entry name" value="UDP-GlcNAc_Epase"/>
</dbReference>
<gene>
    <name evidence="2" type="primary">neuC</name>
    <name evidence="2" type="ORF">EZ437_01580</name>
</gene>
<dbReference type="AlphaFoldDB" id="A0A4R0NPI7"/>
<dbReference type="GO" id="GO:0006047">
    <property type="term" value="P:UDP-N-acetylglucosamine metabolic process"/>
    <property type="evidence" value="ECO:0007669"/>
    <property type="project" value="InterPro"/>
</dbReference>
<dbReference type="Proteomes" id="UP000293347">
    <property type="component" value="Unassembled WGS sequence"/>
</dbReference>
<dbReference type="EMBL" id="SJSL01000001">
    <property type="protein sequence ID" value="TCD02706.1"/>
    <property type="molecule type" value="Genomic_DNA"/>
</dbReference>
<accession>A0A4R0NPI7</accession>
<dbReference type="SUPFAM" id="SSF53756">
    <property type="entry name" value="UDP-Glycosyltransferase/glycogen phosphorylase"/>
    <property type="match status" value="1"/>
</dbReference>
<dbReference type="RefSeq" id="WP_131592573.1">
    <property type="nucleotide sequence ID" value="NZ_SJSL01000001.1"/>
</dbReference>
<dbReference type="NCBIfam" id="TIGR03568">
    <property type="entry name" value="NeuC_NnaA"/>
    <property type="match status" value="1"/>
</dbReference>
<organism evidence="2 3">
    <name type="scientific">Pedobacter psychroterrae</name>
    <dbReference type="NCBI Taxonomy" id="2530453"/>
    <lineage>
        <taxon>Bacteria</taxon>
        <taxon>Pseudomonadati</taxon>
        <taxon>Bacteroidota</taxon>
        <taxon>Sphingobacteriia</taxon>
        <taxon>Sphingobacteriales</taxon>
        <taxon>Sphingobacteriaceae</taxon>
        <taxon>Pedobacter</taxon>
    </lineage>
</organism>
<dbReference type="GO" id="GO:0004553">
    <property type="term" value="F:hydrolase activity, hydrolyzing O-glycosyl compounds"/>
    <property type="evidence" value="ECO:0007669"/>
    <property type="project" value="InterPro"/>
</dbReference>
<dbReference type="EC" id="3.2.1.183" evidence="2"/>
<dbReference type="OrthoDB" id="9803238at2"/>
<evidence type="ECO:0000313" key="2">
    <source>
        <dbReference type="EMBL" id="TCD02706.1"/>
    </source>
</evidence>
<comment type="caution">
    <text evidence="2">The sequence shown here is derived from an EMBL/GenBank/DDBJ whole genome shotgun (WGS) entry which is preliminary data.</text>
</comment>
<dbReference type="PANTHER" id="PTHR43174:SF3">
    <property type="entry name" value="UDP-N-ACETYLGLUCOSAMINE 2-EPIMERASE"/>
    <property type="match status" value="1"/>
</dbReference>
<dbReference type="InterPro" id="IPR003331">
    <property type="entry name" value="UDP_GlcNAc_Epimerase_2_dom"/>
</dbReference>
<feature type="domain" description="UDP-N-acetylglucosamine 2-epimerase" evidence="1">
    <location>
        <begin position="21"/>
        <end position="362"/>
    </location>
</feature>
<dbReference type="PANTHER" id="PTHR43174">
    <property type="entry name" value="UDP-N-ACETYLGLUCOSAMINE 2-EPIMERASE"/>
    <property type="match status" value="1"/>
</dbReference>
<keyword evidence="2" id="KW-0378">Hydrolase</keyword>
<keyword evidence="3" id="KW-1185">Reference proteome</keyword>
<dbReference type="Pfam" id="PF02350">
    <property type="entry name" value="Epimerase_2"/>
    <property type="match status" value="1"/>
</dbReference>